<dbReference type="AlphaFoldDB" id="A0A1B0ZIP6"/>
<name>A0A1B0ZIP6_9MICO</name>
<dbReference type="PATRIC" id="fig|1630135.4.peg.1297"/>
<proteinExistence type="predicted"/>
<dbReference type="Proteomes" id="UP000092596">
    <property type="component" value="Chromosome"/>
</dbReference>
<evidence type="ECO:0008006" key="4">
    <source>
        <dbReference type="Google" id="ProtNLM"/>
    </source>
</evidence>
<reference evidence="2 3" key="1">
    <citation type="submission" date="2015-06" db="EMBL/GenBank/DDBJ databases">
        <title>Investigation of pathophysiology for high-risk pregnancy and development of treatment modality based on it.</title>
        <authorList>
            <person name="Kim B.-C."/>
            <person name="Lim S."/>
        </authorList>
    </citation>
    <scope>NUCLEOTIDE SEQUENCE [LARGE SCALE GENOMIC DNA]</scope>
    <source>
        <strain evidence="2 3">AD1-86</strain>
    </source>
</reference>
<feature type="region of interest" description="Disordered" evidence="1">
    <location>
        <begin position="29"/>
        <end position="52"/>
    </location>
</feature>
<dbReference type="STRING" id="1630135.DAD186_12960"/>
<evidence type="ECO:0000313" key="2">
    <source>
        <dbReference type="EMBL" id="ANP27846.1"/>
    </source>
</evidence>
<sequence length="331" mass="37569">MPHSSLVLDSTPAPGGLATLMSASEVTRAREAHENRADALSAPHRERKARGKKHPIEDFLHTYYPFSPGQLRRWHPGWHVGYDAAADEELRGRGDVDSDGTRHWYRDLKDSSSGAPSGVRVADLERFVRERGDAAYWIHRLLTNSSFAEKPGNFSCFGLHEWAMVYRLGRGERRHESLPLRLSAEETNRVVEENRLVCSHIDAFRFFTPEAAPLNASHPTRETQPMRDDPACLHVGMDLYKWSMKLAPLLPSDIVLDCFEHALNLRILDMEASPYDCRGYGYGVVPIETDEGKEEYVRRQRALAVRSEELRTRILAVLDPLASMFADVARH</sequence>
<organism evidence="2 3">
    <name type="scientific">Dermabacter vaginalis</name>
    <dbReference type="NCBI Taxonomy" id="1630135"/>
    <lineage>
        <taxon>Bacteria</taxon>
        <taxon>Bacillati</taxon>
        <taxon>Actinomycetota</taxon>
        <taxon>Actinomycetes</taxon>
        <taxon>Micrococcales</taxon>
        <taxon>Dermabacteraceae</taxon>
        <taxon>Dermabacter</taxon>
    </lineage>
</organism>
<evidence type="ECO:0000256" key="1">
    <source>
        <dbReference type="SAM" id="MobiDB-lite"/>
    </source>
</evidence>
<dbReference type="EMBL" id="CP012117">
    <property type="protein sequence ID" value="ANP27846.1"/>
    <property type="molecule type" value="Genomic_DNA"/>
</dbReference>
<accession>A0A1B0ZIP6</accession>
<evidence type="ECO:0000313" key="3">
    <source>
        <dbReference type="Proteomes" id="UP000092596"/>
    </source>
</evidence>
<dbReference type="KEGG" id="dva:DAD186_12960"/>
<protein>
    <recommendedName>
        <fullName evidence="4">3-methyladenine DNA glycosylase</fullName>
    </recommendedName>
</protein>
<gene>
    <name evidence="2" type="ORF">DAD186_12960</name>
</gene>